<feature type="binding site" evidence="2">
    <location>
        <begin position="133"/>
        <end position="136"/>
    </location>
    <ligand>
        <name>substrate</name>
    </ligand>
</feature>
<name>A0A2Z6Q8P4_9GLOM</name>
<gene>
    <name evidence="3" type="ORF">RclHR1_12950004</name>
</gene>
<dbReference type="GO" id="GO:0016791">
    <property type="term" value="F:phosphatase activity"/>
    <property type="evidence" value="ECO:0007669"/>
    <property type="project" value="TreeGrafter"/>
</dbReference>
<evidence type="ECO:0008006" key="5">
    <source>
        <dbReference type="Google" id="ProtNLM"/>
    </source>
</evidence>
<dbReference type="CDD" id="cd07067">
    <property type="entry name" value="HP_PGM_like"/>
    <property type="match status" value="1"/>
</dbReference>
<dbReference type="Proteomes" id="UP000247702">
    <property type="component" value="Unassembled WGS sequence"/>
</dbReference>
<dbReference type="STRING" id="94130.A0A2Z6Q8P4"/>
<reference evidence="3 4" key="1">
    <citation type="submission" date="2017-11" db="EMBL/GenBank/DDBJ databases">
        <title>The genome of Rhizophagus clarus HR1 reveals common genetic basis of auxotrophy among arbuscular mycorrhizal fungi.</title>
        <authorList>
            <person name="Kobayashi Y."/>
        </authorList>
    </citation>
    <scope>NUCLEOTIDE SEQUENCE [LARGE SCALE GENOMIC DNA]</scope>
    <source>
        <strain evidence="3 4">HR1</strain>
    </source>
</reference>
<evidence type="ECO:0000256" key="2">
    <source>
        <dbReference type="PIRSR" id="PIRSR613078-2"/>
    </source>
</evidence>
<feature type="active site" description="Tele-phosphohistidine intermediate" evidence="1">
    <location>
        <position position="49"/>
    </location>
</feature>
<comment type="caution">
    <text evidence="3">The sequence shown here is derived from an EMBL/GenBank/DDBJ whole genome shotgun (WGS) entry which is preliminary data.</text>
</comment>
<evidence type="ECO:0000313" key="3">
    <source>
        <dbReference type="EMBL" id="GBB86523.1"/>
    </source>
</evidence>
<dbReference type="InterPro" id="IPR029033">
    <property type="entry name" value="His_PPase_superfam"/>
</dbReference>
<dbReference type="Gene3D" id="3.40.50.1240">
    <property type="entry name" value="Phosphoglycerate mutase-like"/>
    <property type="match status" value="1"/>
</dbReference>
<dbReference type="EMBL" id="BEXD01000330">
    <property type="protein sequence ID" value="GBB86523.1"/>
    <property type="molecule type" value="Genomic_DNA"/>
</dbReference>
<evidence type="ECO:0000256" key="1">
    <source>
        <dbReference type="PIRSR" id="PIRSR613078-1"/>
    </source>
</evidence>
<dbReference type="AlphaFoldDB" id="A0A2Z6Q8P4"/>
<feature type="binding site" evidence="2">
    <location>
        <position position="107"/>
    </location>
    <ligand>
        <name>substrate</name>
    </ligand>
</feature>
<dbReference type="InterPro" id="IPR050275">
    <property type="entry name" value="PGM_Phosphatase"/>
</dbReference>
<protein>
    <recommendedName>
        <fullName evidence="5">Phosphoglycerate mutase-like protein</fullName>
    </recommendedName>
</protein>
<accession>A0A2Z6Q8P4</accession>
<dbReference type="PANTHER" id="PTHR48100">
    <property type="entry name" value="BROAD-SPECIFICITY PHOSPHATASE YOR283W-RELATED"/>
    <property type="match status" value="1"/>
</dbReference>
<proteinExistence type="predicted"/>
<dbReference type="PANTHER" id="PTHR48100:SF15">
    <property type="entry name" value="SEDOHEPTULOSE 1,7-BISPHOSPHATASE"/>
    <property type="match status" value="1"/>
</dbReference>
<keyword evidence="4" id="KW-1185">Reference proteome</keyword>
<sequence length="264" mass="30184">MCICNGPLVMGSTLVLRSKNHINVILKLISYLQLLIMVLRLPVVYLVRHGETEWSKTGQHTSTTEVELTSHGITQARDLSRFVFENQCQDFINPSNINLILVSPRKRAQQTLGLITLPKRDQIPTFTDPNLAEWNYGDYEGITTHEIHSTKYAFWDIWRDGCPNGETIQQVATRCDHMIAKIMTHQTDHMDNNPNSPGGDVLVVAHSHLLRILACRWLNMPPEFGRHFIVDTAGLCVLGYDRSMRTPVIKQWNVTSHLFQRTNE</sequence>
<dbReference type="SMART" id="SM00855">
    <property type="entry name" value="PGAM"/>
    <property type="match status" value="1"/>
</dbReference>
<dbReference type="Pfam" id="PF00300">
    <property type="entry name" value="His_Phos_1"/>
    <property type="match status" value="1"/>
</dbReference>
<organism evidence="3 4">
    <name type="scientific">Rhizophagus clarus</name>
    <dbReference type="NCBI Taxonomy" id="94130"/>
    <lineage>
        <taxon>Eukaryota</taxon>
        <taxon>Fungi</taxon>
        <taxon>Fungi incertae sedis</taxon>
        <taxon>Mucoromycota</taxon>
        <taxon>Glomeromycotina</taxon>
        <taxon>Glomeromycetes</taxon>
        <taxon>Glomerales</taxon>
        <taxon>Glomeraceae</taxon>
        <taxon>Rhizophagus</taxon>
    </lineage>
</organism>
<dbReference type="InterPro" id="IPR013078">
    <property type="entry name" value="His_Pase_superF_clade-1"/>
</dbReference>
<evidence type="ECO:0000313" key="4">
    <source>
        <dbReference type="Proteomes" id="UP000247702"/>
    </source>
</evidence>
<feature type="active site" description="Proton donor/acceptor" evidence="1">
    <location>
        <position position="133"/>
    </location>
</feature>
<dbReference type="SUPFAM" id="SSF53254">
    <property type="entry name" value="Phosphoglycerate mutase-like"/>
    <property type="match status" value="1"/>
</dbReference>